<comment type="caution">
    <text evidence="14">The sequence shown here is derived from an EMBL/GenBank/DDBJ whole genome shotgun (WGS) entry which is preliminary data.</text>
</comment>
<evidence type="ECO:0000256" key="9">
    <source>
        <dbReference type="ARBA" id="ARBA00034808"/>
    </source>
</evidence>
<evidence type="ECO:0000256" key="4">
    <source>
        <dbReference type="ARBA" id="ARBA00022806"/>
    </source>
</evidence>
<dbReference type="Gene3D" id="3.40.50.300">
    <property type="entry name" value="P-loop containing nucleotide triphosphate hydrolases"/>
    <property type="match status" value="3"/>
</dbReference>
<gene>
    <name evidence="14" type="primary">yjcD</name>
    <name evidence="14" type="ORF">CLCOL_02730</name>
</gene>
<proteinExistence type="inferred from homology"/>
<dbReference type="EMBL" id="LTBB01000001">
    <property type="protein sequence ID" value="KYH30327.1"/>
    <property type="molecule type" value="Genomic_DNA"/>
</dbReference>
<evidence type="ECO:0000259" key="13">
    <source>
        <dbReference type="PROSITE" id="PS51217"/>
    </source>
</evidence>
<evidence type="ECO:0000256" key="11">
    <source>
        <dbReference type="PROSITE-ProRule" id="PRU00560"/>
    </source>
</evidence>
<dbReference type="STRING" id="1121305.CLCOL_02730"/>
<dbReference type="CDD" id="cd17932">
    <property type="entry name" value="DEXQc_UvrD"/>
    <property type="match status" value="1"/>
</dbReference>
<dbReference type="GO" id="GO:0033202">
    <property type="term" value="C:DNA helicase complex"/>
    <property type="evidence" value="ECO:0007669"/>
    <property type="project" value="TreeGrafter"/>
</dbReference>
<evidence type="ECO:0000256" key="3">
    <source>
        <dbReference type="ARBA" id="ARBA00022801"/>
    </source>
</evidence>
<keyword evidence="15" id="KW-1185">Reference proteome</keyword>
<sequence length="729" mass="85919">MKEKIIKEFYELRDKIIENRYKELNTQQRSAVLSNDRNLAVIACPGAGKTTTLIRRIDYLVTFGPIYKSKYYPEHIVENDINILKKCLNGNNSNNIEEERIKYLLGGKGVNPDNIIVITFTRAAAMSMKKRYLSINGSNKAPFFGTFHGLFYKILSRRYKQINIIESYTAYRIVKNVLSSYLDEISEEKIKEIINTISFYKTSNISDQDFSPNIDKDIFFECYKTYEEYKEKNNLLDFDDLQIKCKELFLREREVLKGYRRLFEYILVDEFQDCDSTQIDILKLLNKENSIFVVGDEDQCIYGFRGSKPECMVNFHHDFEEGKKIFLSTNYRCPKSVVNIANNLISNNRMRNEKSMYAYKNSEPKIKVLNYPREGNQAEDIALNIIKLVSLGKYEYEDNAVIYRTNIESRSFIDAFIRKKIPFYLLDKEYNFFEHFICKDIIAYLKLSIDKKDKESFFRIINKPFRYISKVNLEKLRKNCIGEDCFEVLKEIESIPPFQMKVIYKLKRDIQNLNKMSLAGAINFVLKDLRYYEYLREYASKYKLDISELEDIVEEFIESSKEYATIISFLAHVSEVEEQIRRSKKREDKKGVVLSTIHGVKGMEFKNVFIINCNEDNIPHISSVDTNLEEERRLFYVGITRSIDNLWLSISNDIRGKSKKPSRFLEECKINMLMRNDYDKGEHVIHKTFGKGEIIYIDDKIIEIKFENGINRSFDALTLYNNGLIKKMI</sequence>
<reference evidence="14 15" key="1">
    <citation type="submission" date="2016-02" db="EMBL/GenBank/DDBJ databases">
        <title>Genome sequence of Clostridium colicanis DSM 13634.</title>
        <authorList>
            <person name="Poehlein A."/>
            <person name="Daniel R."/>
        </authorList>
    </citation>
    <scope>NUCLEOTIDE SEQUENCE [LARGE SCALE GENOMIC DNA]</scope>
    <source>
        <strain evidence="14 15">DSM 13634</strain>
    </source>
</reference>
<dbReference type="InterPro" id="IPR014017">
    <property type="entry name" value="DNA_helicase_UvrD-like_C"/>
</dbReference>
<organism evidence="14 15">
    <name type="scientific">Clostridium colicanis DSM 13634</name>
    <dbReference type="NCBI Taxonomy" id="1121305"/>
    <lineage>
        <taxon>Bacteria</taxon>
        <taxon>Bacillati</taxon>
        <taxon>Bacillota</taxon>
        <taxon>Clostridia</taxon>
        <taxon>Eubacteriales</taxon>
        <taxon>Clostridiaceae</taxon>
        <taxon>Clostridium</taxon>
    </lineage>
</organism>
<comment type="catalytic activity">
    <reaction evidence="8">
        <text>Couples ATP hydrolysis with the unwinding of duplex DNA by translocating in the 3'-5' direction.</text>
        <dbReference type="EC" id="5.6.2.4"/>
    </reaction>
</comment>
<keyword evidence="5 11" id="KW-0067">ATP-binding</keyword>
<evidence type="ECO:0000256" key="10">
    <source>
        <dbReference type="ARBA" id="ARBA00048988"/>
    </source>
</evidence>
<evidence type="ECO:0000259" key="12">
    <source>
        <dbReference type="PROSITE" id="PS51198"/>
    </source>
</evidence>
<dbReference type="EC" id="5.6.2.4" evidence="9"/>
<dbReference type="GO" id="GO:0016887">
    <property type="term" value="F:ATP hydrolysis activity"/>
    <property type="evidence" value="ECO:0007669"/>
    <property type="project" value="RHEA"/>
</dbReference>
<dbReference type="Pfam" id="PF00580">
    <property type="entry name" value="UvrD-helicase"/>
    <property type="match status" value="2"/>
</dbReference>
<dbReference type="GO" id="GO:0005524">
    <property type="term" value="F:ATP binding"/>
    <property type="evidence" value="ECO:0007669"/>
    <property type="project" value="UniProtKB-UniRule"/>
</dbReference>
<dbReference type="InterPro" id="IPR027417">
    <property type="entry name" value="P-loop_NTPase"/>
</dbReference>
<dbReference type="PROSITE" id="PS51217">
    <property type="entry name" value="UVRD_HELICASE_CTER"/>
    <property type="match status" value="1"/>
</dbReference>
<evidence type="ECO:0000256" key="7">
    <source>
        <dbReference type="ARBA" id="ARBA00023235"/>
    </source>
</evidence>
<dbReference type="SUPFAM" id="SSF52540">
    <property type="entry name" value="P-loop containing nucleoside triphosphate hydrolases"/>
    <property type="match status" value="1"/>
</dbReference>
<dbReference type="Pfam" id="PF13361">
    <property type="entry name" value="UvrD_C"/>
    <property type="match status" value="1"/>
</dbReference>
<dbReference type="Proteomes" id="UP000075374">
    <property type="component" value="Unassembled WGS sequence"/>
</dbReference>
<feature type="domain" description="UvrD-like helicase C-terminal" evidence="13">
    <location>
        <begin position="335"/>
        <end position="602"/>
    </location>
</feature>
<dbReference type="GO" id="GO:0000725">
    <property type="term" value="P:recombinational repair"/>
    <property type="evidence" value="ECO:0007669"/>
    <property type="project" value="TreeGrafter"/>
</dbReference>
<comment type="catalytic activity">
    <reaction evidence="10">
        <text>ATP + H2O = ADP + phosphate + H(+)</text>
        <dbReference type="Rhea" id="RHEA:13065"/>
        <dbReference type="ChEBI" id="CHEBI:15377"/>
        <dbReference type="ChEBI" id="CHEBI:15378"/>
        <dbReference type="ChEBI" id="CHEBI:30616"/>
        <dbReference type="ChEBI" id="CHEBI:43474"/>
        <dbReference type="ChEBI" id="CHEBI:456216"/>
        <dbReference type="EC" id="5.6.2.4"/>
    </reaction>
</comment>
<dbReference type="AlphaFoldDB" id="A0A151ASH2"/>
<evidence type="ECO:0000313" key="15">
    <source>
        <dbReference type="Proteomes" id="UP000075374"/>
    </source>
</evidence>
<dbReference type="RefSeq" id="WP_061857205.1">
    <property type="nucleotide sequence ID" value="NZ_LTBB01000001.1"/>
</dbReference>
<dbReference type="Gene3D" id="1.10.10.160">
    <property type="match status" value="1"/>
</dbReference>
<dbReference type="GO" id="GO:0003677">
    <property type="term" value="F:DNA binding"/>
    <property type="evidence" value="ECO:0007669"/>
    <property type="project" value="UniProtKB-KW"/>
</dbReference>
<protein>
    <recommendedName>
        <fullName evidence="9">DNA 3'-5' helicase</fullName>
        <ecNumber evidence="9">5.6.2.4</ecNumber>
    </recommendedName>
</protein>
<dbReference type="GO" id="GO:0005829">
    <property type="term" value="C:cytosol"/>
    <property type="evidence" value="ECO:0007669"/>
    <property type="project" value="TreeGrafter"/>
</dbReference>
<dbReference type="InterPro" id="IPR000212">
    <property type="entry name" value="DNA_helicase_UvrD/REP"/>
</dbReference>
<dbReference type="Gene3D" id="1.10.486.10">
    <property type="entry name" value="PCRA, domain 4"/>
    <property type="match status" value="1"/>
</dbReference>
<dbReference type="PATRIC" id="fig|1121305.3.peg.271"/>
<dbReference type="GO" id="GO:0043138">
    <property type="term" value="F:3'-5' DNA helicase activity"/>
    <property type="evidence" value="ECO:0007669"/>
    <property type="project" value="UniProtKB-EC"/>
</dbReference>
<feature type="binding site" evidence="11">
    <location>
        <begin position="43"/>
        <end position="50"/>
    </location>
    <ligand>
        <name>ATP</name>
        <dbReference type="ChEBI" id="CHEBI:30616"/>
    </ligand>
</feature>
<evidence type="ECO:0000256" key="1">
    <source>
        <dbReference type="ARBA" id="ARBA00009922"/>
    </source>
</evidence>
<evidence type="ECO:0000313" key="14">
    <source>
        <dbReference type="EMBL" id="KYH30327.1"/>
    </source>
</evidence>
<evidence type="ECO:0000256" key="2">
    <source>
        <dbReference type="ARBA" id="ARBA00022741"/>
    </source>
</evidence>
<name>A0A151ASH2_9CLOT</name>
<keyword evidence="3 11" id="KW-0378">Hydrolase</keyword>
<dbReference type="PROSITE" id="PS51198">
    <property type="entry name" value="UVRD_HELICASE_ATP_BIND"/>
    <property type="match status" value="1"/>
</dbReference>
<keyword evidence="2 11" id="KW-0547">Nucleotide-binding</keyword>
<dbReference type="PANTHER" id="PTHR11070">
    <property type="entry name" value="UVRD / RECB / PCRA DNA HELICASE FAMILY MEMBER"/>
    <property type="match status" value="1"/>
</dbReference>
<evidence type="ECO:0000256" key="6">
    <source>
        <dbReference type="ARBA" id="ARBA00023125"/>
    </source>
</evidence>
<dbReference type="InterPro" id="IPR014016">
    <property type="entry name" value="UvrD-like_ATP-bd"/>
</dbReference>
<comment type="similarity">
    <text evidence="1">Belongs to the helicase family. UvrD subfamily.</text>
</comment>
<dbReference type="PANTHER" id="PTHR11070:SF2">
    <property type="entry name" value="ATP-DEPENDENT DNA HELICASE SRS2"/>
    <property type="match status" value="1"/>
</dbReference>
<evidence type="ECO:0000256" key="5">
    <source>
        <dbReference type="ARBA" id="ARBA00022840"/>
    </source>
</evidence>
<keyword evidence="7" id="KW-0413">Isomerase</keyword>
<evidence type="ECO:0000256" key="8">
    <source>
        <dbReference type="ARBA" id="ARBA00034617"/>
    </source>
</evidence>
<keyword evidence="6" id="KW-0238">DNA-binding</keyword>
<dbReference type="InterPro" id="IPR013986">
    <property type="entry name" value="DExx_box_DNA_helicase_dom_sf"/>
</dbReference>
<keyword evidence="4 11" id="KW-0347">Helicase</keyword>
<feature type="domain" description="UvrD-like helicase ATP-binding" evidence="12">
    <location>
        <begin position="22"/>
        <end position="334"/>
    </location>
</feature>
<accession>A0A151ASH2</accession>